<comment type="caution">
    <text evidence="3">The sequence shown here is derived from an EMBL/GenBank/DDBJ whole genome shotgun (WGS) entry which is preliminary data.</text>
</comment>
<dbReference type="SMART" id="SM00382">
    <property type="entry name" value="AAA"/>
    <property type="match status" value="1"/>
</dbReference>
<evidence type="ECO:0000259" key="2">
    <source>
        <dbReference type="SMART" id="SM00382"/>
    </source>
</evidence>
<dbReference type="InterPro" id="IPR003593">
    <property type="entry name" value="AAA+_ATPase"/>
</dbReference>
<dbReference type="InterPro" id="IPR027417">
    <property type="entry name" value="P-loop_NTPase"/>
</dbReference>
<feature type="compositionally biased region" description="Basic and acidic residues" evidence="1">
    <location>
        <begin position="364"/>
        <end position="373"/>
    </location>
</feature>
<gene>
    <name evidence="3" type="ORF">BRE01_58160</name>
</gene>
<dbReference type="RefSeq" id="WP_084765602.1">
    <property type="nucleotide sequence ID" value="NZ_BJON01000025.1"/>
</dbReference>
<protein>
    <submittedName>
        <fullName evidence="3">ATP-binding protein</fullName>
    </submittedName>
</protein>
<reference evidence="3 4" key="1">
    <citation type="submission" date="2019-06" db="EMBL/GenBank/DDBJ databases">
        <title>Whole genome shotgun sequence of Brevibacillus reuszeri NBRC 15719.</title>
        <authorList>
            <person name="Hosoyama A."/>
            <person name="Uohara A."/>
            <person name="Ohji S."/>
            <person name="Ichikawa N."/>
        </authorList>
    </citation>
    <scope>NUCLEOTIDE SEQUENCE [LARGE SCALE GENOMIC DNA]</scope>
    <source>
        <strain evidence="3 4">NBRC 15719</strain>
    </source>
</reference>
<keyword evidence="4" id="KW-1185">Reference proteome</keyword>
<evidence type="ECO:0000256" key="1">
    <source>
        <dbReference type="SAM" id="MobiDB-lite"/>
    </source>
</evidence>
<sequence length="373" mass="43177">MMTMNKGFPEGLLSKSIEERVDYFNKYTVSHPILREVFDQLLKAIRNSQRSIILVYGPSGVGKSTLYTRMLKKLTEDALPLIEKDPGMIPVVGHEAISPDSGNFDWKDFFVRTLELLMEPLIDHKVEFRRSPHVKEDKTRTMRNALEKTLLYRKPSAFLIDEAQHLTKMTSSRKLRNQMDTIKSLASKSKVPHVLIGTYELLPFRNLSGQLTRRGSDIHFPRYRAEESHEVQSFINVLWTFQRQMPIENQPDLINNWEFFYKRSIGCIGILKDWLSLTLQIRLEEGAKTITMDDFQKYAHSIEQCLKMAREAREGEAQLEENQEKISDLDRILGIGQVDNSDNSESERKYKNKRAASIVGQRNPKRDKVGEGV</sequence>
<accession>A0ABQ0TWT1</accession>
<dbReference type="EMBL" id="BJON01000025">
    <property type="protein sequence ID" value="GED72114.1"/>
    <property type="molecule type" value="Genomic_DNA"/>
</dbReference>
<proteinExistence type="predicted"/>
<dbReference type="CDD" id="cd00009">
    <property type="entry name" value="AAA"/>
    <property type="match status" value="1"/>
</dbReference>
<dbReference type="Proteomes" id="UP000319578">
    <property type="component" value="Unassembled WGS sequence"/>
</dbReference>
<dbReference type="InterPro" id="IPR049945">
    <property type="entry name" value="AAA_22"/>
</dbReference>
<name>A0ABQ0TWT1_9BACL</name>
<keyword evidence="3" id="KW-0067">ATP-binding</keyword>
<dbReference type="SUPFAM" id="SSF52540">
    <property type="entry name" value="P-loop containing nucleoside triphosphate hydrolases"/>
    <property type="match status" value="1"/>
</dbReference>
<dbReference type="Gene3D" id="3.40.50.300">
    <property type="entry name" value="P-loop containing nucleotide triphosphate hydrolases"/>
    <property type="match status" value="1"/>
</dbReference>
<evidence type="ECO:0000313" key="3">
    <source>
        <dbReference type="EMBL" id="GED72114.1"/>
    </source>
</evidence>
<evidence type="ECO:0000313" key="4">
    <source>
        <dbReference type="Proteomes" id="UP000319578"/>
    </source>
</evidence>
<feature type="region of interest" description="Disordered" evidence="1">
    <location>
        <begin position="337"/>
        <end position="373"/>
    </location>
</feature>
<feature type="domain" description="AAA+ ATPase" evidence="2">
    <location>
        <begin position="49"/>
        <end position="226"/>
    </location>
</feature>
<organism evidence="3 4">
    <name type="scientific">Brevibacillus reuszeri</name>
    <dbReference type="NCBI Taxonomy" id="54915"/>
    <lineage>
        <taxon>Bacteria</taxon>
        <taxon>Bacillati</taxon>
        <taxon>Bacillota</taxon>
        <taxon>Bacilli</taxon>
        <taxon>Bacillales</taxon>
        <taxon>Paenibacillaceae</taxon>
        <taxon>Brevibacillus</taxon>
    </lineage>
</organism>
<dbReference type="Pfam" id="PF13401">
    <property type="entry name" value="AAA_22"/>
    <property type="match status" value="1"/>
</dbReference>
<dbReference type="GO" id="GO:0005524">
    <property type="term" value="F:ATP binding"/>
    <property type="evidence" value="ECO:0007669"/>
    <property type="project" value="UniProtKB-KW"/>
</dbReference>
<keyword evidence="3" id="KW-0547">Nucleotide-binding</keyword>